<dbReference type="Pfam" id="PF04789">
    <property type="entry name" value="DUF621"/>
    <property type="match status" value="1"/>
</dbReference>
<evidence type="ECO:0000313" key="2">
    <source>
        <dbReference type="EMBL" id="CAA16393.2"/>
    </source>
</evidence>
<feature type="transmembrane region" description="Helical" evidence="1">
    <location>
        <begin position="145"/>
        <end position="165"/>
    </location>
</feature>
<dbReference type="GeneID" id="190127"/>
<dbReference type="OrthoDB" id="5848170at2759"/>
<dbReference type="HOGENOM" id="CLU_071393_0_0_1"/>
<dbReference type="PhylomeDB" id="O45957"/>
<dbReference type="InterPro" id="IPR006874">
    <property type="entry name" value="DUF621"/>
</dbReference>
<accession>O45957</accession>
<dbReference type="CTD" id="190127"/>
<dbReference type="UCSC" id="Y51A2B.2">
    <property type="organism name" value="c. elegans"/>
</dbReference>
<dbReference type="AGR" id="WB:WBGene00013066"/>
<dbReference type="InParanoid" id="O45957"/>
<reference evidence="2 3" key="1">
    <citation type="journal article" date="1998" name="Science">
        <title>Genome sequence of the nematode C. elegans: a platform for investigating biology.</title>
        <authorList>
            <consortium name="The C. elegans sequencing consortium"/>
            <person name="Sulson J.E."/>
            <person name="Waterston R."/>
        </authorList>
    </citation>
    <scope>NUCLEOTIDE SEQUENCE [LARGE SCALE GENOMIC DNA]</scope>
    <source>
        <strain evidence="2 3">Bristol N2</strain>
    </source>
</reference>
<keyword evidence="1" id="KW-0812">Transmembrane</keyword>
<proteinExistence type="predicted"/>
<dbReference type="PaxDb" id="6239-Y51A2B.2"/>
<organism evidence="2 3">
    <name type="scientific">Caenorhabditis elegans</name>
    <dbReference type="NCBI Taxonomy" id="6239"/>
    <lineage>
        <taxon>Eukaryota</taxon>
        <taxon>Metazoa</taxon>
        <taxon>Ecdysozoa</taxon>
        <taxon>Nematoda</taxon>
        <taxon>Chromadorea</taxon>
        <taxon>Rhabditida</taxon>
        <taxon>Rhabditina</taxon>
        <taxon>Rhabditomorpha</taxon>
        <taxon>Rhabditoidea</taxon>
        <taxon>Rhabditidae</taxon>
        <taxon>Peloderinae</taxon>
        <taxon>Caenorhabditis</taxon>
    </lineage>
</organism>
<evidence type="ECO:0000256" key="1">
    <source>
        <dbReference type="SAM" id="Phobius"/>
    </source>
</evidence>
<evidence type="ECO:0000313" key="4">
    <source>
        <dbReference type="WormBase" id="Y51A2B.2"/>
    </source>
</evidence>
<dbReference type="eggNOG" id="ENOG502THAD">
    <property type="taxonomic scope" value="Eukaryota"/>
</dbReference>
<feature type="transmembrane region" description="Helical" evidence="1">
    <location>
        <begin position="100"/>
        <end position="124"/>
    </location>
</feature>
<name>O45957_CAEEL</name>
<dbReference type="KEGG" id="cel:CELE_Y51A2B.2"/>
<gene>
    <name evidence="2" type="ORF">CELE_Y51A2B.2</name>
    <name evidence="2 4" type="ORF">Y51A2B.2</name>
</gene>
<protein>
    <submittedName>
        <fullName evidence="2">G_PROTEIN_RECEP_F1_2 domain-containing protein</fullName>
    </submittedName>
</protein>
<evidence type="ECO:0000313" key="3">
    <source>
        <dbReference type="Proteomes" id="UP000001940"/>
    </source>
</evidence>
<dbReference type="EMBL" id="BX284605">
    <property type="protein sequence ID" value="CAA16393.2"/>
    <property type="molecule type" value="Genomic_DNA"/>
</dbReference>
<sequence length="336" mass="37917">MDPIRAPMRELLLEISGSDKNWIYYCVVSFFIISTLGATVLSAGFLVLSVYFWTHFRSIRFFWFLTQLTTSTFIISASNLFINIPAALSLFPKEVTQSELFYFVSYLIDFCHYSIIFSNLVIAVQRGFVFFLRNLTEQLFESKIIYIWLASIYIFSFGVEFTLMISNCQYRFGETASGKYSGNSGKYQLICETVGYGNIIISMATPAGVQLMETVLQIGIPIFILCIYFAIITKIVSMKGSTLSKNETLFLKQAMFVFIIFQASSCVFLFAQSVQITNVGAFLVKRFVNTMEILAGAATPSFFFLTSKEIRKLISTKVSAVSSQGSSNIQVRAARF</sequence>
<dbReference type="WormBase" id="Y51A2B.2">
    <property type="protein sequence ID" value="CE42914"/>
    <property type="gene ID" value="WBGene00013066"/>
</dbReference>
<dbReference type="PANTHER" id="PTHR31406">
    <property type="entry name" value="PROTEIN CBG06702-RELATED"/>
    <property type="match status" value="1"/>
</dbReference>
<feature type="transmembrane region" description="Helical" evidence="1">
    <location>
        <begin position="22"/>
        <end position="54"/>
    </location>
</feature>
<dbReference type="PANTHER" id="PTHR31406:SF1">
    <property type="entry name" value="G-PROTEIN COUPLED RECEPTORS FAMILY 1 PROFILE DOMAIN-CONTAINING PROTEIN-RELATED"/>
    <property type="match status" value="1"/>
</dbReference>
<feature type="transmembrane region" description="Helical" evidence="1">
    <location>
        <begin position="61"/>
        <end position="88"/>
    </location>
</feature>
<feature type="transmembrane region" description="Helical" evidence="1">
    <location>
        <begin position="218"/>
        <end position="237"/>
    </location>
</feature>
<keyword evidence="1" id="KW-0472">Membrane</keyword>
<dbReference type="Gene3D" id="1.20.1070.10">
    <property type="entry name" value="Rhodopsin 7-helix transmembrane proteins"/>
    <property type="match status" value="1"/>
</dbReference>
<keyword evidence="3" id="KW-1185">Reference proteome</keyword>
<feature type="transmembrane region" description="Helical" evidence="1">
    <location>
        <begin position="283"/>
        <end position="305"/>
    </location>
</feature>
<dbReference type="Proteomes" id="UP000001940">
    <property type="component" value="Chromosome V"/>
</dbReference>
<dbReference type="AlphaFoldDB" id="O45957"/>
<keyword evidence="1" id="KW-1133">Transmembrane helix</keyword>
<feature type="transmembrane region" description="Helical" evidence="1">
    <location>
        <begin position="249"/>
        <end position="271"/>
    </location>
</feature>
<dbReference type="FunCoup" id="O45957">
    <property type="interactions" value="9"/>
</dbReference>
<dbReference type="RefSeq" id="NP_507594.2">
    <property type="nucleotide sequence ID" value="NM_075193.2"/>
</dbReference>